<organism evidence="2 3">
    <name type="scientific">Mycena venus</name>
    <dbReference type="NCBI Taxonomy" id="2733690"/>
    <lineage>
        <taxon>Eukaryota</taxon>
        <taxon>Fungi</taxon>
        <taxon>Dikarya</taxon>
        <taxon>Basidiomycota</taxon>
        <taxon>Agaricomycotina</taxon>
        <taxon>Agaricomycetes</taxon>
        <taxon>Agaricomycetidae</taxon>
        <taxon>Agaricales</taxon>
        <taxon>Marasmiineae</taxon>
        <taxon>Mycenaceae</taxon>
        <taxon>Mycena</taxon>
    </lineage>
</organism>
<dbReference type="Pfam" id="PF00270">
    <property type="entry name" value="DEAD"/>
    <property type="match status" value="1"/>
</dbReference>
<gene>
    <name evidence="2" type="ORF">MVEN_00053100</name>
</gene>
<dbReference type="PROSITE" id="PS51192">
    <property type="entry name" value="HELICASE_ATP_BIND_1"/>
    <property type="match status" value="1"/>
</dbReference>
<evidence type="ECO:0000259" key="1">
    <source>
        <dbReference type="PROSITE" id="PS51192"/>
    </source>
</evidence>
<dbReference type="AlphaFoldDB" id="A0A8H7DHV6"/>
<protein>
    <recommendedName>
        <fullName evidence="1">Helicase ATP-binding domain-containing protein</fullName>
    </recommendedName>
</protein>
<evidence type="ECO:0000313" key="3">
    <source>
        <dbReference type="Proteomes" id="UP000620124"/>
    </source>
</evidence>
<dbReference type="GO" id="GO:0005524">
    <property type="term" value="F:ATP binding"/>
    <property type="evidence" value="ECO:0007669"/>
    <property type="project" value="InterPro"/>
</dbReference>
<accession>A0A8H7DHV6</accession>
<feature type="domain" description="Helicase ATP-binding" evidence="1">
    <location>
        <begin position="37"/>
        <end position="218"/>
    </location>
</feature>
<sequence>MPDVFSWRSPEGHALCRRILHDSPLKYDPHDYQIEGVCVSLDGVHLLAITPTGSGKTGFYTMYMLVILAVLKDPQLCPTAKFPNDPCLIVICPTIPLQLEMAEKMRSVNLSALAINSDTCYEALTANNEDLWLTARKDINVIVAGPEQLKSDNFEKALRDDYFYNRSCGVGFDEDFNQMGYVKARMLERHNPWILTTATLRYGIPFNNVVQLLGLVPGQFHIIRRSNLRPDVQILFRELSSSLTGGVFPELDWILTEKHSTVIFPKSLTLASAIYIYLARKCPPHERATRVRMYNSMNFPSHNTTTRNLINEPNVNAACQIVIGTDTLSVGVDMAARQDAVIIGDVEDADELFQKGGRVGRRRNLVNDARVIVYVAKAT</sequence>
<evidence type="ECO:0000313" key="2">
    <source>
        <dbReference type="EMBL" id="KAF7371951.1"/>
    </source>
</evidence>
<proteinExistence type="predicted"/>
<dbReference type="OrthoDB" id="3269685at2759"/>
<dbReference type="GO" id="GO:0003676">
    <property type="term" value="F:nucleic acid binding"/>
    <property type="evidence" value="ECO:0007669"/>
    <property type="project" value="InterPro"/>
</dbReference>
<dbReference type="InterPro" id="IPR027417">
    <property type="entry name" value="P-loop_NTPase"/>
</dbReference>
<reference evidence="2" key="1">
    <citation type="submission" date="2020-05" db="EMBL/GenBank/DDBJ databases">
        <title>Mycena genomes resolve the evolution of fungal bioluminescence.</title>
        <authorList>
            <person name="Tsai I.J."/>
        </authorList>
    </citation>
    <scope>NUCLEOTIDE SEQUENCE</scope>
    <source>
        <strain evidence="2">CCC161011</strain>
    </source>
</reference>
<dbReference type="EMBL" id="JACAZI010000001">
    <property type="protein sequence ID" value="KAF7371951.1"/>
    <property type="molecule type" value="Genomic_DNA"/>
</dbReference>
<comment type="caution">
    <text evidence="2">The sequence shown here is derived from an EMBL/GenBank/DDBJ whole genome shotgun (WGS) entry which is preliminary data.</text>
</comment>
<dbReference type="SUPFAM" id="SSF52540">
    <property type="entry name" value="P-loop containing nucleoside triphosphate hydrolases"/>
    <property type="match status" value="1"/>
</dbReference>
<dbReference type="InterPro" id="IPR014001">
    <property type="entry name" value="Helicase_ATP-bd"/>
</dbReference>
<keyword evidence="3" id="KW-1185">Reference proteome</keyword>
<dbReference type="Gene3D" id="3.40.50.300">
    <property type="entry name" value="P-loop containing nucleotide triphosphate hydrolases"/>
    <property type="match status" value="2"/>
</dbReference>
<dbReference type="InterPro" id="IPR011545">
    <property type="entry name" value="DEAD/DEAH_box_helicase_dom"/>
</dbReference>
<name>A0A8H7DHV6_9AGAR</name>
<dbReference type="Proteomes" id="UP000620124">
    <property type="component" value="Unassembled WGS sequence"/>
</dbReference>